<evidence type="ECO:0000313" key="1">
    <source>
        <dbReference type="EMBL" id="GIY54691.1"/>
    </source>
</evidence>
<comment type="caution">
    <text evidence="1">The sequence shown here is derived from an EMBL/GenBank/DDBJ whole genome shotgun (WGS) entry which is preliminary data.</text>
</comment>
<evidence type="ECO:0000313" key="2">
    <source>
        <dbReference type="Proteomes" id="UP001054945"/>
    </source>
</evidence>
<dbReference type="AlphaFoldDB" id="A0AAV4UAC7"/>
<keyword evidence="2" id="KW-1185">Reference proteome</keyword>
<proteinExistence type="predicted"/>
<accession>A0AAV4UAC7</accession>
<protein>
    <submittedName>
        <fullName evidence="1">Uncharacterized protein</fullName>
    </submittedName>
</protein>
<reference evidence="1 2" key="1">
    <citation type="submission" date="2021-06" db="EMBL/GenBank/DDBJ databases">
        <title>Caerostris extrusa draft genome.</title>
        <authorList>
            <person name="Kono N."/>
            <person name="Arakawa K."/>
        </authorList>
    </citation>
    <scope>NUCLEOTIDE SEQUENCE [LARGE SCALE GENOMIC DNA]</scope>
</reference>
<sequence length="80" mass="9291">MPPGSFFRGSIQALWEIKRVQKTYFVRRGSTNLRVIQSNLRHATRGRSSVAALKPFGKSKEFKTYFVRRGFTNLRVIQSK</sequence>
<name>A0AAV4UAC7_CAEEX</name>
<gene>
    <name evidence="1" type="ORF">CEXT_139141</name>
</gene>
<organism evidence="1 2">
    <name type="scientific">Caerostris extrusa</name>
    <name type="common">Bark spider</name>
    <name type="synonym">Caerostris bankana</name>
    <dbReference type="NCBI Taxonomy" id="172846"/>
    <lineage>
        <taxon>Eukaryota</taxon>
        <taxon>Metazoa</taxon>
        <taxon>Ecdysozoa</taxon>
        <taxon>Arthropoda</taxon>
        <taxon>Chelicerata</taxon>
        <taxon>Arachnida</taxon>
        <taxon>Araneae</taxon>
        <taxon>Araneomorphae</taxon>
        <taxon>Entelegynae</taxon>
        <taxon>Araneoidea</taxon>
        <taxon>Araneidae</taxon>
        <taxon>Caerostris</taxon>
    </lineage>
</organism>
<dbReference type="Proteomes" id="UP001054945">
    <property type="component" value="Unassembled WGS sequence"/>
</dbReference>
<dbReference type="EMBL" id="BPLR01012542">
    <property type="protein sequence ID" value="GIY54691.1"/>
    <property type="molecule type" value="Genomic_DNA"/>
</dbReference>